<protein>
    <submittedName>
        <fullName evidence="1">Uncharacterized protein</fullName>
    </submittedName>
</protein>
<dbReference type="OrthoDB" id="2686356at2759"/>
<dbReference type="RefSeq" id="XP_001832674.2">
    <property type="nucleotide sequence ID" value="XM_001832622.2"/>
</dbReference>
<dbReference type="HOGENOM" id="CLU_101873_0_1_1"/>
<dbReference type="PANTHER" id="PTHR39603:SF1">
    <property type="entry name" value="CYANOVIRIN-N DOMAIN-CONTAINING PROTEIN"/>
    <property type="match status" value="1"/>
</dbReference>
<reference evidence="1 2" key="1">
    <citation type="journal article" date="2010" name="Proc. Natl. Acad. Sci. U.S.A.">
        <title>Insights into evolution of multicellular fungi from the assembled chromosomes of the mushroom Coprinopsis cinerea (Coprinus cinereus).</title>
        <authorList>
            <person name="Stajich J.E."/>
            <person name="Wilke S.K."/>
            <person name="Ahren D."/>
            <person name="Au C.H."/>
            <person name="Birren B.W."/>
            <person name="Borodovsky M."/>
            <person name="Burns C."/>
            <person name="Canback B."/>
            <person name="Casselton L.A."/>
            <person name="Cheng C.K."/>
            <person name="Deng J."/>
            <person name="Dietrich F.S."/>
            <person name="Fargo D.C."/>
            <person name="Farman M.L."/>
            <person name="Gathman A.C."/>
            <person name="Goldberg J."/>
            <person name="Guigo R."/>
            <person name="Hoegger P.J."/>
            <person name="Hooker J.B."/>
            <person name="Huggins A."/>
            <person name="James T.Y."/>
            <person name="Kamada T."/>
            <person name="Kilaru S."/>
            <person name="Kodira C."/>
            <person name="Kues U."/>
            <person name="Kupfer D."/>
            <person name="Kwan H.S."/>
            <person name="Lomsadze A."/>
            <person name="Li W."/>
            <person name="Lilly W.W."/>
            <person name="Ma L.J."/>
            <person name="Mackey A.J."/>
            <person name="Manning G."/>
            <person name="Martin F."/>
            <person name="Muraguchi H."/>
            <person name="Natvig D.O."/>
            <person name="Palmerini H."/>
            <person name="Ramesh M.A."/>
            <person name="Rehmeyer C.J."/>
            <person name="Roe B.A."/>
            <person name="Shenoy N."/>
            <person name="Stanke M."/>
            <person name="Ter-Hovhannisyan V."/>
            <person name="Tunlid A."/>
            <person name="Velagapudi R."/>
            <person name="Vision T.J."/>
            <person name="Zeng Q."/>
            <person name="Zolan M.E."/>
            <person name="Pukkila P.J."/>
        </authorList>
    </citation>
    <scope>NUCLEOTIDE SEQUENCE [LARGE SCALE GENOMIC DNA]</scope>
    <source>
        <strain evidence="2">Okayama-7 / 130 / ATCC MYA-4618 / FGSC 9003</strain>
    </source>
</reference>
<dbReference type="GeneID" id="6009162"/>
<dbReference type="VEuPathDB" id="FungiDB:CC1G_08502"/>
<proteinExistence type="predicted"/>
<dbReference type="KEGG" id="cci:CC1G_08502"/>
<accession>A8ND09</accession>
<keyword evidence="2" id="KW-1185">Reference proteome</keyword>
<gene>
    <name evidence="1" type="ORF">CC1G_08502</name>
</gene>
<comment type="caution">
    <text evidence="1">The sequence shown here is derived from an EMBL/GenBank/DDBJ whole genome shotgun (WGS) entry which is preliminary data.</text>
</comment>
<dbReference type="Proteomes" id="UP000001861">
    <property type="component" value="Unassembled WGS sequence"/>
</dbReference>
<dbReference type="AlphaFoldDB" id="A8ND09"/>
<dbReference type="STRING" id="240176.A8ND09"/>
<dbReference type="OMA" id="CNINDAR"/>
<evidence type="ECO:0000313" key="2">
    <source>
        <dbReference type="Proteomes" id="UP000001861"/>
    </source>
</evidence>
<sequence>MKKWKSKATNQGDQLLPQITMVKPSFSLLSLACLVGAFALPQAAEAPEKASIRFEPGPGLPTLEELGLTIDDLLKPIPEETLANITAEYTAMDTSEGSSLVKRFDPVCHSGYVNVNDALGCYNYLNALGTTACTVHNSGSVWGSTTRMCVFGQAQVQGLCFPPNCPATSWCQHVAHGVAWTIANCNVNGQVAGRQAAWGNGHLIAITSHL</sequence>
<dbReference type="InParanoid" id="A8ND09"/>
<dbReference type="eggNOG" id="ENOG502SSJ2">
    <property type="taxonomic scope" value="Eukaryota"/>
</dbReference>
<evidence type="ECO:0000313" key="1">
    <source>
        <dbReference type="EMBL" id="EAU89094.2"/>
    </source>
</evidence>
<dbReference type="EMBL" id="AACS02000009">
    <property type="protein sequence ID" value="EAU89094.2"/>
    <property type="molecule type" value="Genomic_DNA"/>
</dbReference>
<name>A8ND09_COPC7</name>
<dbReference type="PANTHER" id="PTHR39603">
    <property type="entry name" value="CYANOVIRIN-N DOMAIN-CONTAINING PROTEIN"/>
    <property type="match status" value="1"/>
</dbReference>
<organism evidence="1 2">
    <name type="scientific">Coprinopsis cinerea (strain Okayama-7 / 130 / ATCC MYA-4618 / FGSC 9003)</name>
    <name type="common">Inky cap fungus</name>
    <name type="synonym">Hormographiella aspergillata</name>
    <dbReference type="NCBI Taxonomy" id="240176"/>
    <lineage>
        <taxon>Eukaryota</taxon>
        <taxon>Fungi</taxon>
        <taxon>Dikarya</taxon>
        <taxon>Basidiomycota</taxon>
        <taxon>Agaricomycotina</taxon>
        <taxon>Agaricomycetes</taxon>
        <taxon>Agaricomycetidae</taxon>
        <taxon>Agaricales</taxon>
        <taxon>Agaricineae</taxon>
        <taxon>Psathyrellaceae</taxon>
        <taxon>Coprinopsis</taxon>
    </lineage>
</organism>